<feature type="region of interest" description="Disordered" evidence="1">
    <location>
        <begin position="1"/>
        <end position="61"/>
    </location>
</feature>
<accession>G0P0B7</accession>
<evidence type="ECO:0000256" key="1">
    <source>
        <dbReference type="SAM" id="MobiDB-lite"/>
    </source>
</evidence>
<organism evidence="3">
    <name type="scientific">Caenorhabditis brenneri</name>
    <name type="common">Nematode worm</name>
    <dbReference type="NCBI Taxonomy" id="135651"/>
    <lineage>
        <taxon>Eukaryota</taxon>
        <taxon>Metazoa</taxon>
        <taxon>Ecdysozoa</taxon>
        <taxon>Nematoda</taxon>
        <taxon>Chromadorea</taxon>
        <taxon>Rhabditida</taxon>
        <taxon>Rhabditina</taxon>
        <taxon>Rhabditomorpha</taxon>
        <taxon>Rhabditoidea</taxon>
        <taxon>Rhabditidae</taxon>
        <taxon>Peloderinae</taxon>
        <taxon>Caenorhabditis</taxon>
    </lineage>
</organism>
<sequence length="271" mass="30892">MREPKENKSIDSTRNSPTPSYSSDSIEDYADGSSSTSSLRRTLESMSVQKFGEESQGSQLSESFESIDDLLFFELIEPPTQFDCTADVPLPNVGRHWKDLNNFGHQSEEEEVEETNREEANRDDQGQEEPMEEFAKNKEIIEHLIGVFKTDPKSLKPHGSIFWEKMEHLTGKKASTMVSKFRRELNPMIPSMDLETNLHLEFMKKARTVIKEEVKEKLEKIHGVIIILNPKGRIEKWSQKSQGVRGGQVVGSVKVVNRLVDYSSSEDEPSE</sequence>
<feature type="compositionally biased region" description="Polar residues" evidence="1">
    <location>
        <begin position="12"/>
        <end position="24"/>
    </location>
</feature>
<protein>
    <recommendedName>
        <fullName evidence="4">SPK domain-containing protein</fullName>
    </recommendedName>
</protein>
<evidence type="ECO:0000313" key="3">
    <source>
        <dbReference type="Proteomes" id="UP000008068"/>
    </source>
</evidence>
<reference evidence="3" key="1">
    <citation type="submission" date="2011-07" db="EMBL/GenBank/DDBJ databases">
        <authorList>
            <consortium name="Caenorhabditis brenneri Sequencing and Analysis Consortium"/>
            <person name="Wilson R.K."/>
        </authorList>
    </citation>
    <scope>NUCLEOTIDE SEQUENCE [LARGE SCALE GENOMIC DNA]</scope>
    <source>
        <strain evidence="3">PB2801</strain>
    </source>
</reference>
<keyword evidence="3" id="KW-1185">Reference proteome</keyword>
<dbReference type="EMBL" id="GL379997">
    <property type="protein sequence ID" value="EGT41637.1"/>
    <property type="molecule type" value="Genomic_DNA"/>
</dbReference>
<feature type="compositionally biased region" description="Basic and acidic residues" evidence="1">
    <location>
        <begin position="114"/>
        <end position="125"/>
    </location>
</feature>
<evidence type="ECO:0000313" key="2">
    <source>
        <dbReference type="EMBL" id="EGT41637.1"/>
    </source>
</evidence>
<feature type="region of interest" description="Disordered" evidence="1">
    <location>
        <begin position="105"/>
        <end position="130"/>
    </location>
</feature>
<dbReference type="Proteomes" id="UP000008068">
    <property type="component" value="Unassembled WGS sequence"/>
</dbReference>
<dbReference type="HOGENOM" id="CLU_1027542_0_0_1"/>
<dbReference type="AlphaFoldDB" id="G0P0B7"/>
<name>G0P0B7_CAEBE</name>
<gene>
    <name evidence="2" type="ORF">CAEBREN_00808</name>
</gene>
<proteinExistence type="predicted"/>
<feature type="compositionally biased region" description="Low complexity" evidence="1">
    <location>
        <begin position="33"/>
        <end position="47"/>
    </location>
</feature>
<evidence type="ECO:0008006" key="4">
    <source>
        <dbReference type="Google" id="ProtNLM"/>
    </source>
</evidence>
<dbReference type="InParanoid" id="G0P0B7"/>
<feature type="compositionally biased region" description="Basic and acidic residues" evidence="1">
    <location>
        <begin position="1"/>
        <end position="11"/>
    </location>
</feature>